<dbReference type="PROSITE" id="PS51158">
    <property type="entry name" value="ALPHA_KINASE"/>
    <property type="match status" value="1"/>
</dbReference>
<evidence type="ECO:0000256" key="3">
    <source>
        <dbReference type="ARBA" id="ARBA00022777"/>
    </source>
</evidence>
<dbReference type="EC" id="2.7.11.-" evidence="5"/>
<accession>A0AAD8YJH5</accession>
<feature type="domain" description="Alpha-type protein kinase" evidence="4">
    <location>
        <begin position="1"/>
        <end position="228"/>
    </location>
</feature>
<name>A0AAD8YJH5_9STRA</name>
<evidence type="ECO:0000259" key="4">
    <source>
        <dbReference type="PROSITE" id="PS51158"/>
    </source>
</evidence>
<protein>
    <submittedName>
        <fullName evidence="5">Alpha kinase family protein</fullName>
        <ecNumber evidence="5">2.7.11.-</ecNumber>
    </submittedName>
</protein>
<evidence type="ECO:0000313" key="6">
    <source>
        <dbReference type="Proteomes" id="UP001224775"/>
    </source>
</evidence>
<dbReference type="InterPro" id="IPR004166">
    <property type="entry name" value="a-kinase_dom"/>
</dbReference>
<dbReference type="Proteomes" id="UP001224775">
    <property type="component" value="Unassembled WGS sequence"/>
</dbReference>
<dbReference type="GO" id="GO:0005524">
    <property type="term" value="F:ATP binding"/>
    <property type="evidence" value="ECO:0007669"/>
    <property type="project" value="InterPro"/>
</dbReference>
<dbReference type="Gene3D" id="3.40.50.300">
    <property type="entry name" value="P-loop containing nucleotide triphosphate hydrolases"/>
    <property type="match status" value="1"/>
</dbReference>
<proteinExistence type="predicted"/>
<dbReference type="GO" id="GO:0004674">
    <property type="term" value="F:protein serine/threonine kinase activity"/>
    <property type="evidence" value="ECO:0007669"/>
    <property type="project" value="UniProtKB-KW"/>
</dbReference>
<keyword evidence="6" id="KW-1185">Reference proteome</keyword>
<sequence>MATTSSSLKNIYRPPSESLVWQLVIPLSERARRDDSGTEERQGKKVSVRINTYYELGEGAFRTAYAGTYIGGNRNNQEAVAKCFKSQYRDLEDEFFRSDFQKYLVEPLIRNFTKFTSNNGWINGNEGWCGEAMEAFTHYTYHRSGGYLIVCDLQGRYRHSKFANSKSRFELTDVAVCSRNVKFGPTDLGEKGIDSFFNNHRTRQWFPKSSSTSMMRSSQSHLLNLGNRSTFQPGLGGIMEADYYDSSDDDSCSINFIIVCFHKTTPRIQLASAFEKCERSTKLILIGGGPGTGKSTFGMSLALEQGILKCISTDTVRAVMRSYVPECISPPLHRSSYAKSSEDGSDDPVKSWIETCKVLESSVDTLVEDSIDRGVSLVLEGVSIYPSRKWIDKFTAAGGTACGVLLVVSKEETHKNLLLKRGFMTGNTGAEEKKLKSFDRVRLIQDEMIRSAKESDWVIIEQRTDPDPLDVVSDALFQSASCMMKDHLLDKLEDDCVLNNNAKKTSINDLVKAEKAMAAAVAEESKEEIEI</sequence>
<comment type="caution">
    <text evidence="5">The sequence shown here is derived from an EMBL/GenBank/DDBJ whole genome shotgun (WGS) entry which is preliminary data.</text>
</comment>
<keyword evidence="3 5" id="KW-0418">Kinase</keyword>
<dbReference type="EMBL" id="JATAAI010000004">
    <property type="protein sequence ID" value="KAK1746674.1"/>
    <property type="molecule type" value="Genomic_DNA"/>
</dbReference>
<evidence type="ECO:0000313" key="5">
    <source>
        <dbReference type="EMBL" id="KAK1746674.1"/>
    </source>
</evidence>
<dbReference type="PANTHER" id="PTHR33477:SF3">
    <property type="entry name" value="P-LOOP NTPASE DOMAIN-CONTAINING PROTEIN LPA1 HOMOLOG 1"/>
    <property type="match status" value="1"/>
</dbReference>
<dbReference type="CDD" id="cd02019">
    <property type="entry name" value="NK"/>
    <property type="match status" value="1"/>
</dbReference>
<reference evidence="5" key="1">
    <citation type="submission" date="2023-06" db="EMBL/GenBank/DDBJ databases">
        <title>Survivors Of The Sea: Transcriptome response of Skeletonema marinoi to long-term dormancy.</title>
        <authorList>
            <person name="Pinder M.I.M."/>
            <person name="Kourtchenko O."/>
            <person name="Robertson E.K."/>
            <person name="Larsson T."/>
            <person name="Maumus F."/>
            <person name="Osuna-Cruz C.M."/>
            <person name="Vancaester E."/>
            <person name="Stenow R."/>
            <person name="Vandepoele K."/>
            <person name="Ploug H."/>
            <person name="Bruchert V."/>
            <person name="Godhe A."/>
            <person name="Topel M."/>
        </authorList>
    </citation>
    <scope>NUCLEOTIDE SEQUENCE</scope>
    <source>
        <strain evidence="5">R05AC</strain>
    </source>
</reference>
<dbReference type="Pfam" id="PF02816">
    <property type="entry name" value="Alpha_kinase"/>
    <property type="match status" value="1"/>
</dbReference>
<dbReference type="SMART" id="SM00811">
    <property type="entry name" value="Alpha_kinase"/>
    <property type="match status" value="1"/>
</dbReference>
<dbReference type="InterPro" id="IPR011009">
    <property type="entry name" value="Kinase-like_dom_sf"/>
</dbReference>
<evidence type="ECO:0000256" key="1">
    <source>
        <dbReference type="ARBA" id="ARBA00022527"/>
    </source>
</evidence>
<dbReference type="Gene3D" id="3.20.200.10">
    <property type="entry name" value="MHCK/EF2 kinase"/>
    <property type="match status" value="1"/>
</dbReference>
<keyword evidence="2 5" id="KW-0808">Transferase</keyword>
<organism evidence="5 6">
    <name type="scientific">Skeletonema marinoi</name>
    <dbReference type="NCBI Taxonomy" id="267567"/>
    <lineage>
        <taxon>Eukaryota</taxon>
        <taxon>Sar</taxon>
        <taxon>Stramenopiles</taxon>
        <taxon>Ochrophyta</taxon>
        <taxon>Bacillariophyta</taxon>
        <taxon>Coscinodiscophyceae</taxon>
        <taxon>Thalassiosirophycidae</taxon>
        <taxon>Thalassiosirales</taxon>
        <taxon>Skeletonemataceae</taxon>
        <taxon>Skeletonema</taxon>
        <taxon>Skeletonema marinoi-dohrnii complex</taxon>
    </lineage>
</organism>
<dbReference type="AlphaFoldDB" id="A0AAD8YJH5"/>
<gene>
    <name evidence="5" type="ORF">QTG54_003281</name>
</gene>
<dbReference type="InterPro" id="IPR027417">
    <property type="entry name" value="P-loop_NTPase"/>
</dbReference>
<dbReference type="SUPFAM" id="SSF56112">
    <property type="entry name" value="Protein kinase-like (PK-like)"/>
    <property type="match status" value="1"/>
</dbReference>
<dbReference type="SUPFAM" id="SSF52540">
    <property type="entry name" value="P-loop containing nucleoside triphosphate hydrolases"/>
    <property type="match status" value="1"/>
</dbReference>
<evidence type="ECO:0000256" key="2">
    <source>
        <dbReference type="ARBA" id="ARBA00022679"/>
    </source>
</evidence>
<keyword evidence="1" id="KW-0723">Serine/threonine-protein kinase</keyword>
<dbReference type="PANTHER" id="PTHR33477">
    <property type="entry name" value="P-LOOP NTPASE DOMAIN-CONTAINING PROTEIN LPA1 HOMOLOG 1"/>
    <property type="match status" value="1"/>
</dbReference>